<keyword evidence="3" id="KW-1185">Reference proteome</keyword>
<gene>
    <name evidence="2" type="ORF">Pla175_31990</name>
</gene>
<organism evidence="2 3">
    <name type="scientific">Pirellulimonas nuda</name>
    <dbReference type="NCBI Taxonomy" id="2528009"/>
    <lineage>
        <taxon>Bacteria</taxon>
        <taxon>Pseudomonadati</taxon>
        <taxon>Planctomycetota</taxon>
        <taxon>Planctomycetia</taxon>
        <taxon>Pirellulales</taxon>
        <taxon>Lacipirellulaceae</taxon>
        <taxon>Pirellulimonas</taxon>
    </lineage>
</organism>
<evidence type="ECO:0000313" key="2">
    <source>
        <dbReference type="EMBL" id="QDU89803.1"/>
    </source>
</evidence>
<feature type="transmembrane region" description="Helical" evidence="1">
    <location>
        <begin position="50"/>
        <end position="68"/>
    </location>
</feature>
<feature type="transmembrane region" description="Helical" evidence="1">
    <location>
        <begin position="88"/>
        <end position="106"/>
    </location>
</feature>
<dbReference type="RefSeq" id="WP_145287022.1">
    <property type="nucleotide sequence ID" value="NZ_CP036291.1"/>
</dbReference>
<dbReference type="AlphaFoldDB" id="A0A518DEB1"/>
<dbReference type="Pfam" id="PF14256">
    <property type="entry name" value="YwiC"/>
    <property type="match status" value="1"/>
</dbReference>
<keyword evidence="1" id="KW-1133">Transmembrane helix</keyword>
<name>A0A518DEB1_9BACT</name>
<dbReference type="Proteomes" id="UP000317429">
    <property type="component" value="Chromosome"/>
</dbReference>
<proteinExistence type="predicted"/>
<dbReference type="EMBL" id="CP036291">
    <property type="protein sequence ID" value="QDU89803.1"/>
    <property type="molecule type" value="Genomic_DNA"/>
</dbReference>
<dbReference type="OrthoDB" id="264037at2"/>
<accession>A0A518DEB1</accession>
<protein>
    <recommendedName>
        <fullName evidence="4">YwiC-like protein</fullName>
    </recommendedName>
</protein>
<evidence type="ECO:0008006" key="4">
    <source>
        <dbReference type="Google" id="ProtNLM"/>
    </source>
</evidence>
<dbReference type="KEGG" id="pnd:Pla175_31990"/>
<reference evidence="2 3" key="1">
    <citation type="submission" date="2019-02" db="EMBL/GenBank/DDBJ databases">
        <title>Deep-cultivation of Planctomycetes and their phenomic and genomic characterization uncovers novel biology.</title>
        <authorList>
            <person name="Wiegand S."/>
            <person name="Jogler M."/>
            <person name="Boedeker C."/>
            <person name="Pinto D."/>
            <person name="Vollmers J."/>
            <person name="Rivas-Marin E."/>
            <person name="Kohn T."/>
            <person name="Peeters S.H."/>
            <person name="Heuer A."/>
            <person name="Rast P."/>
            <person name="Oberbeckmann S."/>
            <person name="Bunk B."/>
            <person name="Jeske O."/>
            <person name="Meyerdierks A."/>
            <person name="Storesund J.E."/>
            <person name="Kallscheuer N."/>
            <person name="Luecker S."/>
            <person name="Lage O.M."/>
            <person name="Pohl T."/>
            <person name="Merkel B.J."/>
            <person name="Hornburger P."/>
            <person name="Mueller R.-W."/>
            <person name="Bruemmer F."/>
            <person name="Labrenz M."/>
            <person name="Spormann A.M."/>
            <person name="Op den Camp H."/>
            <person name="Overmann J."/>
            <person name="Amann R."/>
            <person name="Jetten M.S.M."/>
            <person name="Mascher T."/>
            <person name="Medema M.H."/>
            <person name="Devos D.P."/>
            <person name="Kaster A.-K."/>
            <person name="Ovreas L."/>
            <person name="Rohde M."/>
            <person name="Galperin M.Y."/>
            <person name="Jogler C."/>
        </authorList>
    </citation>
    <scope>NUCLEOTIDE SEQUENCE [LARGE SCALE GENOMIC DNA]</scope>
    <source>
        <strain evidence="2 3">Pla175</strain>
    </source>
</reference>
<keyword evidence="1" id="KW-0812">Transmembrane</keyword>
<evidence type="ECO:0000313" key="3">
    <source>
        <dbReference type="Proteomes" id="UP000317429"/>
    </source>
</evidence>
<sequence length="264" mass="26809">MSATSVSHSLLSVPPIPRAKLEPREHGAYAILGIPLLTSIWMAGLSIEGACVALASAAGFLAHEPLLVAWGRRGQRAQQAAPAARRRLLLLLTAASACGSVALLQGSPATRVAMLGCLLLAASGLALAAAGGHRTQGARLWCVAGLSAPCVPILLSGDWSISQSIATWAAWLIGFAATTVAMGSVLAQKKTRSRAARGAWIVALAGLAAGLTLAGRTPAVVSAPMLGVSAWLVFWPPPAQQIKRIGWALVAATVATAAGMIAIA</sequence>
<feature type="transmembrane region" description="Helical" evidence="1">
    <location>
        <begin position="199"/>
        <end position="225"/>
    </location>
</feature>
<feature type="transmembrane region" description="Helical" evidence="1">
    <location>
        <begin position="112"/>
        <end position="131"/>
    </location>
</feature>
<feature type="transmembrane region" description="Helical" evidence="1">
    <location>
        <begin position="138"/>
        <end position="156"/>
    </location>
</feature>
<evidence type="ECO:0000256" key="1">
    <source>
        <dbReference type="SAM" id="Phobius"/>
    </source>
</evidence>
<feature type="transmembrane region" description="Helical" evidence="1">
    <location>
        <begin position="245"/>
        <end position="263"/>
    </location>
</feature>
<keyword evidence="1" id="KW-0472">Membrane</keyword>
<dbReference type="InterPro" id="IPR025576">
    <property type="entry name" value="YwiC"/>
</dbReference>
<feature type="transmembrane region" description="Helical" evidence="1">
    <location>
        <begin position="168"/>
        <end position="187"/>
    </location>
</feature>